<feature type="region of interest" description="Disordered" evidence="1">
    <location>
        <begin position="1"/>
        <end position="49"/>
    </location>
</feature>
<keyword evidence="3" id="KW-1185">Reference proteome</keyword>
<sequence>MGMNNPPSPVVFQTASAASRVSPRSVIPNDSRRFVPISDDDTSVHPVPRGTGLRRIFTRVVKKGIRRGPDLVVVEADCLIAEFWARRKARARRSGRTIEEFSDSEDEDEEEMAIPNAVEPMSYPPVIIIDSDTEMEEDLVEDHDEPEHSNS</sequence>
<feature type="compositionally biased region" description="Acidic residues" evidence="1">
    <location>
        <begin position="100"/>
        <end position="112"/>
    </location>
</feature>
<feature type="compositionally biased region" description="Acidic residues" evidence="1">
    <location>
        <begin position="132"/>
        <end position="144"/>
    </location>
</feature>
<gene>
    <name evidence="2" type="ORF">TanjilG_28631</name>
</gene>
<accession>A0A4P1RPE3</accession>
<name>A0A4P1RPE3_LUPAN</name>
<feature type="compositionally biased region" description="Low complexity" evidence="1">
    <location>
        <begin position="15"/>
        <end position="26"/>
    </location>
</feature>
<organism evidence="2 3">
    <name type="scientific">Lupinus angustifolius</name>
    <name type="common">Narrow-leaved blue lupine</name>
    <dbReference type="NCBI Taxonomy" id="3871"/>
    <lineage>
        <taxon>Eukaryota</taxon>
        <taxon>Viridiplantae</taxon>
        <taxon>Streptophyta</taxon>
        <taxon>Embryophyta</taxon>
        <taxon>Tracheophyta</taxon>
        <taxon>Spermatophyta</taxon>
        <taxon>Magnoliopsida</taxon>
        <taxon>eudicotyledons</taxon>
        <taxon>Gunneridae</taxon>
        <taxon>Pentapetalae</taxon>
        <taxon>rosids</taxon>
        <taxon>fabids</taxon>
        <taxon>Fabales</taxon>
        <taxon>Fabaceae</taxon>
        <taxon>Papilionoideae</taxon>
        <taxon>50 kb inversion clade</taxon>
        <taxon>genistoids sensu lato</taxon>
        <taxon>core genistoids</taxon>
        <taxon>Genisteae</taxon>
        <taxon>Lupinus</taxon>
    </lineage>
</organism>
<evidence type="ECO:0000313" key="3">
    <source>
        <dbReference type="Proteomes" id="UP000188354"/>
    </source>
</evidence>
<proteinExistence type="predicted"/>
<evidence type="ECO:0000313" key="2">
    <source>
        <dbReference type="EMBL" id="OIW15432.1"/>
    </source>
</evidence>
<feature type="region of interest" description="Disordered" evidence="1">
    <location>
        <begin position="94"/>
        <end position="124"/>
    </location>
</feature>
<dbReference type="Proteomes" id="UP000188354">
    <property type="component" value="Chromosome LG03"/>
</dbReference>
<feature type="region of interest" description="Disordered" evidence="1">
    <location>
        <begin position="132"/>
        <end position="151"/>
    </location>
</feature>
<dbReference type="Gramene" id="OIW15432">
    <property type="protein sequence ID" value="OIW15432"/>
    <property type="gene ID" value="TanjilG_28631"/>
</dbReference>
<dbReference type="AlphaFoldDB" id="A0A4P1RPE3"/>
<protein>
    <submittedName>
        <fullName evidence="2">Uncharacterized protein</fullName>
    </submittedName>
</protein>
<dbReference type="EMBL" id="CM007363">
    <property type="protein sequence ID" value="OIW15432.1"/>
    <property type="molecule type" value="Genomic_DNA"/>
</dbReference>
<reference evidence="2" key="1">
    <citation type="journal article" date="2017" name="Plant Biotechnol. J.">
        <title>A comprehensive draft genome sequence for lupin (Lupinus angustifolius), an emerging health food: insights into plant-microbe interactions and legume evolution.</title>
        <authorList>
            <person name="Hane J.K."/>
            <person name="Ming Y."/>
            <person name="Kamphuis L.G."/>
            <person name="Nelson M.N."/>
            <person name="Garg G."/>
            <person name="Atkins C.A."/>
            <person name="Bayer P.E."/>
            <person name="Bravo A."/>
            <person name="Bringans S."/>
            <person name="Cannon S."/>
            <person name="Edwards D."/>
            <person name="Foley R."/>
            <person name="Gao L.L."/>
            <person name="Harrison M.J."/>
            <person name="Huang W."/>
            <person name="Hurgobin B."/>
            <person name="Li S."/>
            <person name="Liu C.W."/>
            <person name="McGrath A."/>
            <person name="Morahan G."/>
            <person name="Murray J."/>
            <person name="Weller J."/>
            <person name="Jian J."/>
            <person name="Singh K.B."/>
        </authorList>
    </citation>
    <scope>NUCLEOTIDE SEQUENCE [LARGE SCALE GENOMIC DNA]</scope>
    <source>
        <tissue evidence="2">Whole plant</tissue>
    </source>
</reference>
<evidence type="ECO:0000256" key="1">
    <source>
        <dbReference type="SAM" id="MobiDB-lite"/>
    </source>
</evidence>